<evidence type="ECO:0000313" key="1">
    <source>
        <dbReference type="EMBL" id="WVZ57990.1"/>
    </source>
</evidence>
<evidence type="ECO:0000313" key="2">
    <source>
        <dbReference type="Proteomes" id="UP001341281"/>
    </source>
</evidence>
<keyword evidence="2" id="KW-1185">Reference proteome</keyword>
<name>A0AAQ3SNQ2_PASNO</name>
<protein>
    <submittedName>
        <fullName evidence="1">Uncharacterized protein</fullName>
    </submittedName>
</protein>
<sequence>PDDAIITTQSHTIVFRVIGVLVKSAPPSPRSQQPICLLPSSTAGCPASSATSLLLHRAQARRESRSS</sequence>
<feature type="non-terminal residue" evidence="1">
    <location>
        <position position="1"/>
    </location>
</feature>
<dbReference type="AlphaFoldDB" id="A0AAQ3SNQ2"/>
<proteinExistence type="predicted"/>
<dbReference type="EMBL" id="CP144746">
    <property type="protein sequence ID" value="WVZ57990.1"/>
    <property type="molecule type" value="Genomic_DNA"/>
</dbReference>
<gene>
    <name evidence="1" type="ORF">U9M48_008311</name>
</gene>
<accession>A0AAQ3SNQ2</accession>
<dbReference type="Proteomes" id="UP001341281">
    <property type="component" value="Chromosome 02"/>
</dbReference>
<reference evidence="1 2" key="1">
    <citation type="submission" date="2024-02" db="EMBL/GenBank/DDBJ databases">
        <title>High-quality chromosome-scale genome assembly of Pensacola bahiagrass (Paspalum notatum Flugge var. saurae).</title>
        <authorList>
            <person name="Vega J.M."/>
            <person name="Podio M."/>
            <person name="Orjuela J."/>
            <person name="Siena L.A."/>
            <person name="Pessino S.C."/>
            <person name="Combes M.C."/>
            <person name="Mariac C."/>
            <person name="Albertini E."/>
            <person name="Pupilli F."/>
            <person name="Ortiz J.P.A."/>
            <person name="Leblanc O."/>
        </authorList>
    </citation>
    <scope>NUCLEOTIDE SEQUENCE [LARGE SCALE GENOMIC DNA]</scope>
    <source>
        <strain evidence="1">R1</strain>
        <tissue evidence="1">Leaf</tissue>
    </source>
</reference>
<organism evidence="1 2">
    <name type="scientific">Paspalum notatum var. saurae</name>
    <dbReference type="NCBI Taxonomy" id="547442"/>
    <lineage>
        <taxon>Eukaryota</taxon>
        <taxon>Viridiplantae</taxon>
        <taxon>Streptophyta</taxon>
        <taxon>Embryophyta</taxon>
        <taxon>Tracheophyta</taxon>
        <taxon>Spermatophyta</taxon>
        <taxon>Magnoliopsida</taxon>
        <taxon>Liliopsida</taxon>
        <taxon>Poales</taxon>
        <taxon>Poaceae</taxon>
        <taxon>PACMAD clade</taxon>
        <taxon>Panicoideae</taxon>
        <taxon>Andropogonodae</taxon>
        <taxon>Paspaleae</taxon>
        <taxon>Paspalinae</taxon>
        <taxon>Paspalum</taxon>
    </lineage>
</organism>